<dbReference type="AlphaFoldDB" id="A0AA35M811"/>
<sequence>MIPKLNLVALESVSRSDYQAAVRLLHPKTRLETIRAEFGLLQLRKRLHADCCEQNQRVVSCFHYERSRFAI</sequence>
<dbReference type="EMBL" id="CABFNP030001195">
    <property type="protein sequence ID" value="CAI6091914.1"/>
    <property type="molecule type" value="Genomic_DNA"/>
</dbReference>
<protein>
    <submittedName>
        <fullName evidence="1">Uncharacterized protein</fullName>
    </submittedName>
</protein>
<organism evidence="1 2">
    <name type="scientific">Clonostachys chloroleuca</name>
    <dbReference type="NCBI Taxonomy" id="1926264"/>
    <lineage>
        <taxon>Eukaryota</taxon>
        <taxon>Fungi</taxon>
        <taxon>Dikarya</taxon>
        <taxon>Ascomycota</taxon>
        <taxon>Pezizomycotina</taxon>
        <taxon>Sordariomycetes</taxon>
        <taxon>Hypocreomycetidae</taxon>
        <taxon>Hypocreales</taxon>
        <taxon>Bionectriaceae</taxon>
        <taxon>Clonostachys</taxon>
    </lineage>
</organism>
<reference evidence="1" key="1">
    <citation type="submission" date="2023-01" db="EMBL/GenBank/DDBJ databases">
        <authorList>
            <person name="Piombo E."/>
        </authorList>
    </citation>
    <scope>NUCLEOTIDE SEQUENCE</scope>
</reference>
<name>A0AA35M811_9HYPO</name>
<gene>
    <name evidence="1" type="ORF">CCHLO57077_00006071</name>
</gene>
<dbReference type="Proteomes" id="UP001160390">
    <property type="component" value="Unassembled WGS sequence"/>
</dbReference>
<evidence type="ECO:0000313" key="1">
    <source>
        <dbReference type="EMBL" id="CAI6091914.1"/>
    </source>
</evidence>
<keyword evidence="2" id="KW-1185">Reference proteome</keyword>
<accession>A0AA35M811</accession>
<comment type="caution">
    <text evidence="1">The sequence shown here is derived from an EMBL/GenBank/DDBJ whole genome shotgun (WGS) entry which is preliminary data.</text>
</comment>
<evidence type="ECO:0000313" key="2">
    <source>
        <dbReference type="Proteomes" id="UP001160390"/>
    </source>
</evidence>
<proteinExistence type="predicted"/>